<organism evidence="1 2">
    <name type="scientific">Paraglomus brasilianum</name>
    <dbReference type="NCBI Taxonomy" id="144538"/>
    <lineage>
        <taxon>Eukaryota</taxon>
        <taxon>Fungi</taxon>
        <taxon>Fungi incertae sedis</taxon>
        <taxon>Mucoromycota</taxon>
        <taxon>Glomeromycotina</taxon>
        <taxon>Glomeromycetes</taxon>
        <taxon>Paraglomerales</taxon>
        <taxon>Paraglomeraceae</taxon>
        <taxon>Paraglomus</taxon>
    </lineage>
</organism>
<protein>
    <submittedName>
        <fullName evidence="1">7408_t:CDS:1</fullName>
    </submittedName>
</protein>
<dbReference type="OrthoDB" id="823504at2759"/>
<accession>A0A9N9HIJ2</accession>
<dbReference type="EMBL" id="CAJVPI010006349">
    <property type="protein sequence ID" value="CAG8678310.1"/>
    <property type="molecule type" value="Genomic_DNA"/>
</dbReference>
<comment type="caution">
    <text evidence="1">The sequence shown here is derived from an EMBL/GenBank/DDBJ whole genome shotgun (WGS) entry which is preliminary data.</text>
</comment>
<feature type="non-terminal residue" evidence="1">
    <location>
        <position position="113"/>
    </location>
</feature>
<sequence length="113" mass="12678">DNTVINAPNLTATGITDPYSRDITRWPEYKVRFGIKDKALQFNHFATETEMAGRKEIIEGQMKVVMAFNSTTDVVTYHRTRNVVNIQDAAIAASPERQRQTGLAHGIGMAIVW</sequence>
<dbReference type="Proteomes" id="UP000789739">
    <property type="component" value="Unassembled WGS sequence"/>
</dbReference>
<dbReference type="AlphaFoldDB" id="A0A9N9HIJ2"/>
<name>A0A9N9HIJ2_9GLOM</name>
<feature type="non-terminal residue" evidence="1">
    <location>
        <position position="1"/>
    </location>
</feature>
<gene>
    <name evidence="1" type="ORF">PBRASI_LOCUS11666</name>
</gene>
<evidence type="ECO:0000313" key="1">
    <source>
        <dbReference type="EMBL" id="CAG8678310.1"/>
    </source>
</evidence>
<proteinExistence type="predicted"/>
<evidence type="ECO:0000313" key="2">
    <source>
        <dbReference type="Proteomes" id="UP000789739"/>
    </source>
</evidence>
<reference evidence="1" key="1">
    <citation type="submission" date="2021-06" db="EMBL/GenBank/DDBJ databases">
        <authorList>
            <person name="Kallberg Y."/>
            <person name="Tangrot J."/>
            <person name="Rosling A."/>
        </authorList>
    </citation>
    <scope>NUCLEOTIDE SEQUENCE</scope>
    <source>
        <strain evidence="1">BR232B</strain>
    </source>
</reference>
<keyword evidence="2" id="KW-1185">Reference proteome</keyword>